<evidence type="ECO:0000313" key="14">
    <source>
        <dbReference type="EMBL" id="MCQ4769392.1"/>
    </source>
</evidence>
<dbReference type="InterPro" id="IPR050187">
    <property type="entry name" value="Lipid_Phosphate_FormReg"/>
</dbReference>
<dbReference type="InterPro" id="IPR005218">
    <property type="entry name" value="Diacylglycerol/lipid_kinase"/>
</dbReference>
<dbReference type="InterPro" id="IPR001206">
    <property type="entry name" value="Diacylglycerol_kinase_cat_dom"/>
</dbReference>
<dbReference type="PROSITE" id="PS50146">
    <property type="entry name" value="DAGK"/>
    <property type="match status" value="1"/>
</dbReference>
<evidence type="ECO:0000256" key="5">
    <source>
        <dbReference type="ARBA" id="ARBA00022723"/>
    </source>
</evidence>
<dbReference type="Proteomes" id="UP001204562">
    <property type="component" value="Unassembled WGS sequence"/>
</dbReference>
<dbReference type="GO" id="GO:0005886">
    <property type="term" value="C:plasma membrane"/>
    <property type="evidence" value="ECO:0007669"/>
    <property type="project" value="TreeGrafter"/>
</dbReference>
<dbReference type="SMART" id="SM00046">
    <property type="entry name" value="DAGKc"/>
    <property type="match status" value="1"/>
</dbReference>
<protein>
    <submittedName>
        <fullName evidence="14">YegS/Rv2252/BmrU family lipid kinase</fullName>
    </submittedName>
</protein>
<dbReference type="GO" id="GO:0046872">
    <property type="term" value="F:metal ion binding"/>
    <property type="evidence" value="ECO:0007669"/>
    <property type="project" value="UniProtKB-KW"/>
</dbReference>
<evidence type="ECO:0000256" key="7">
    <source>
        <dbReference type="ARBA" id="ARBA00022777"/>
    </source>
</evidence>
<name>A0AAW5JJH2_9FIRM</name>
<evidence type="ECO:0000256" key="10">
    <source>
        <dbReference type="ARBA" id="ARBA00023098"/>
    </source>
</evidence>
<dbReference type="PANTHER" id="PTHR12358">
    <property type="entry name" value="SPHINGOSINE KINASE"/>
    <property type="match status" value="1"/>
</dbReference>
<reference evidence="14" key="1">
    <citation type="submission" date="2022-06" db="EMBL/GenBank/DDBJ databases">
        <title>Isolation of gut microbiota from human fecal samples.</title>
        <authorList>
            <person name="Pamer E.G."/>
            <person name="Barat B."/>
            <person name="Waligurski E."/>
            <person name="Medina S."/>
            <person name="Paddock L."/>
            <person name="Mostad J."/>
        </authorList>
    </citation>
    <scope>NUCLEOTIDE SEQUENCE</scope>
    <source>
        <strain evidence="14">DFI.9.91</strain>
    </source>
</reference>
<proteinExistence type="inferred from homology"/>
<keyword evidence="7 14" id="KW-0418">Kinase</keyword>
<dbReference type="InterPro" id="IPR017438">
    <property type="entry name" value="ATP-NAD_kinase_N"/>
</dbReference>
<evidence type="ECO:0000256" key="11">
    <source>
        <dbReference type="ARBA" id="ARBA00023209"/>
    </source>
</evidence>
<evidence type="ECO:0000256" key="8">
    <source>
        <dbReference type="ARBA" id="ARBA00022840"/>
    </source>
</evidence>
<evidence type="ECO:0000256" key="9">
    <source>
        <dbReference type="ARBA" id="ARBA00022842"/>
    </source>
</evidence>
<evidence type="ECO:0000313" key="15">
    <source>
        <dbReference type="Proteomes" id="UP001204562"/>
    </source>
</evidence>
<evidence type="ECO:0000256" key="4">
    <source>
        <dbReference type="ARBA" id="ARBA00022679"/>
    </source>
</evidence>
<keyword evidence="6" id="KW-0547">Nucleotide-binding</keyword>
<dbReference type="AlphaFoldDB" id="A0AAW5JJH2"/>
<keyword evidence="11" id="KW-0594">Phospholipid biosynthesis</keyword>
<dbReference type="SUPFAM" id="SSF111331">
    <property type="entry name" value="NAD kinase/diacylglycerol kinase-like"/>
    <property type="match status" value="1"/>
</dbReference>
<keyword evidence="10" id="KW-0443">Lipid metabolism</keyword>
<keyword evidence="4" id="KW-0808">Transferase</keyword>
<evidence type="ECO:0000256" key="12">
    <source>
        <dbReference type="ARBA" id="ARBA00023264"/>
    </source>
</evidence>
<evidence type="ECO:0000256" key="3">
    <source>
        <dbReference type="ARBA" id="ARBA00022516"/>
    </source>
</evidence>
<dbReference type="RefSeq" id="WP_256303169.1">
    <property type="nucleotide sequence ID" value="NZ_JANFYS010000003.1"/>
</dbReference>
<dbReference type="GO" id="GO:0005524">
    <property type="term" value="F:ATP binding"/>
    <property type="evidence" value="ECO:0007669"/>
    <property type="project" value="UniProtKB-KW"/>
</dbReference>
<dbReference type="GO" id="GO:0004143">
    <property type="term" value="F:ATP-dependent diacylglycerol kinase activity"/>
    <property type="evidence" value="ECO:0007669"/>
    <property type="project" value="TreeGrafter"/>
</dbReference>
<dbReference type="GO" id="GO:0008654">
    <property type="term" value="P:phospholipid biosynthetic process"/>
    <property type="evidence" value="ECO:0007669"/>
    <property type="project" value="UniProtKB-KW"/>
</dbReference>
<evidence type="ECO:0000256" key="2">
    <source>
        <dbReference type="ARBA" id="ARBA00005983"/>
    </source>
</evidence>
<organism evidence="14 15">
    <name type="scientific">Intestinimonas massiliensis</name>
    <name type="common">ex Afouda et al. 2020</name>
    <dbReference type="NCBI Taxonomy" id="1673721"/>
    <lineage>
        <taxon>Bacteria</taxon>
        <taxon>Bacillati</taxon>
        <taxon>Bacillota</taxon>
        <taxon>Clostridia</taxon>
        <taxon>Eubacteriales</taxon>
        <taxon>Intestinimonas</taxon>
    </lineage>
</organism>
<keyword evidence="3" id="KW-0444">Lipid biosynthesis</keyword>
<keyword evidence="8" id="KW-0067">ATP-binding</keyword>
<dbReference type="NCBIfam" id="TIGR00147">
    <property type="entry name" value="YegS/Rv2252/BmrU family lipid kinase"/>
    <property type="match status" value="1"/>
</dbReference>
<comment type="cofactor">
    <cofactor evidence="1">
        <name>Mg(2+)</name>
        <dbReference type="ChEBI" id="CHEBI:18420"/>
    </cofactor>
</comment>
<evidence type="ECO:0000259" key="13">
    <source>
        <dbReference type="PROSITE" id="PS50146"/>
    </source>
</evidence>
<keyword evidence="5" id="KW-0479">Metal-binding</keyword>
<dbReference type="PANTHER" id="PTHR12358:SF106">
    <property type="entry name" value="LIPID KINASE YEGS"/>
    <property type="match status" value="1"/>
</dbReference>
<evidence type="ECO:0000256" key="6">
    <source>
        <dbReference type="ARBA" id="ARBA00022741"/>
    </source>
</evidence>
<dbReference type="Pfam" id="PF19279">
    <property type="entry name" value="YegS_C"/>
    <property type="match status" value="1"/>
</dbReference>
<keyword evidence="12" id="KW-1208">Phospholipid metabolism</keyword>
<feature type="domain" description="DAGKc" evidence="13">
    <location>
        <begin position="1"/>
        <end position="130"/>
    </location>
</feature>
<dbReference type="InterPro" id="IPR016064">
    <property type="entry name" value="NAD/diacylglycerol_kinase_sf"/>
</dbReference>
<dbReference type="InterPro" id="IPR045540">
    <property type="entry name" value="YegS/DAGK_C"/>
</dbReference>
<dbReference type="EMBL" id="JANFYS010000003">
    <property type="protein sequence ID" value="MCQ4769392.1"/>
    <property type="molecule type" value="Genomic_DNA"/>
</dbReference>
<comment type="similarity">
    <text evidence="2">Belongs to the diacylglycerol/lipid kinase family.</text>
</comment>
<dbReference type="Pfam" id="PF00781">
    <property type="entry name" value="DAGK_cat"/>
    <property type="match status" value="1"/>
</dbReference>
<gene>
    <name evidence="14" type="ORF">NE579_02780</name>
</gene>
<comment type="caution">
    <text evidence="14">The sequence shown here is derived from an EMBL/GenBank/DDBJ whole genome shotgun (WGS) entry which is preliminary data.</text>
</comment>
<evidence type="ECO:0000256" key="1">
    <source>
        <dbReference type="ARBA" id="ARBA00001946"/>
    </source>
</evidence>
<dbReference type="Gene3D" id="3.40.50.10330">
    <property type="entry name" value="Probable inorganic polyphosphate/atp-NAD kinase, domain 1"/>
    <property type="match status" value="1"/>
</dbReference>
<dbReference type="Gene3D" id="2.60.200.40">
    <property type="match status" value="1"/>
</dbReference>
<keyword evidence="9" id="KW-0460">Magnesium</keyword>
<accession>A0AAW5JJH2</accession>
<sequence length="297" mass="32121">MKKLLFIYNPQAGKGQVRPQLAAILDAFSKAGYLTSAWPTQGPGDATRVAAAIGRRYDRVVCCGGDGTLNEVVTGLMGLEAPPLVGYIPAGTTNDFSRNLDLPKGMEKAAEAAVAGVARPCDIGVFNDRFFVYVAAFGAFTDVSYDTPQPFKNTFGHLAYLLEGATKLGSLLKGYHLTIEHDGGAVEGDFIYGMVSNTISVGGFQLFPPERVALDDGLFEVVLVRLPRNPAEFQSALRSLTRQNTVESDMIVALHTSRLRVVTQEELTWTLDGEYGGAPETVEIQNRQKALTLIWGK</sequence>